<sequence length="117" mass="12607">MSGFAACKTCHKVLAFDSRKLGTSSLRKHVETCKSRAGPGVASATIDRYFAKGYKPPRGEDKEAITQLAVQFVCRDIRSFETVCGDGFLELAQGLIDTGARAGHVDELATLSVDLKI</sequence>
<accession>A0ACC2GFA3</accession>
<name>A0ACC2GFA3_DALPE</name>
<comment type="caution">
    <text evidence="1">The sequence shown here is derived from an EMBL/GenBank/DDBJ whole genome shotgun (WGS) entry which is preliminary data.</text>
</comment>
<keyword evidence="2" id="KW-1185">Reference proteome</keyword>
<proteinExistence type="predicted"/>
<protein>
    <submittedName>
        <fullName evidence="1">Uncharacterized protein</fullName>
    </submittedName>
</protein>
<gene>
    <name evidence="1" type="ORF">DPEC_G00177750</name>
</gene>
<organism evidence="1 2">
    <name type="scientific">Dallia pectoralis</name>
    <name type="common">Alaska blackfish</name>
    <dbReference type="NCBI Taxonomy" id="75939"/>
    <lineage>
        <taxon>Eukaryota</taxon>
        <taxon>Metazoa</taxon>
        <taxon>Chordata</taxon>
        <taxon>Craniata</taxon>
        <taxon>Vertebrata</taxon>
        <taxon>Euteleostomi</taxon>
        <taxon>Actinopterygii</taxon>
        <taxon>Neopterygii</taxon>
        <taxon>Teleostei</taxon>
        <taxon>Protacanthopterygii</taxon>
        <taxon>Esociformes</taxon>
        <taxon>Umbridae</taxon>
        <taxon>Dallia</taxon>
    </lineage>
</organism>
<evidence type="ECO:0000313" key="1">
    <source>
        <dbReference type="EMBL" id="KAJ8002231.1"/>
    </source>
</evidence>
<reference evidence="1" key="1">
    <citation type="submission" date="2021-05" db="EMBL/GenBank/DDBJ databases">
        <authorList>
            <person name="Pan Q."/>
            <person name="Jouanno E."/>
            <person name="Zahm M."/>
            <person name="Klopp C."/>
            <person name="Cabau C."/>
            <person name="Louis A."/>
            <person name="Berthelot C."/>
            <person name="Parey E."/>
            <person name="Roest Crollius H."/>
            <person name="Montfort J."/>
            <person name="Robinson-Rechavi M."/>
            <person name="Bouchez O."/>
            <person name="Lampietro C."/>
            <person name="Lopez Roques C."/>
            <person name="Donnadieu C."/>
            <person name="Postlethwait J."/>
            <person name="Bobe J."/>
            <person name="Dillon D."/>
            <person name="Chandos A."/>
            <person name="von Hippel F."/>
            <person name="Guiguen Y."/>
        </authorList>
    </citation>
    <scope>NUCLEOTIDE SEQUENCE</scope>
    <source>
        <strain evidence="1">YG-Jan2019</strain>
    </source>
</reference>
<dbReference type="Proteomes" id="UP001157502">
    <property type="component" value="Chromosome 14"/>
</dbReference>
<dbReference type="EMBL" id="CM055741">
    <property type="protein sequence ID" value="KAJ8002231.1"/>
    <property type="molecule type" value="Genomic_DNA"/>
</dbReference>
<evidence type="ECO:0000313" key="2">
    <source>
        <dbReference type="Proteomes" id="UP001157502"/>
    </source>
</evidence>